<feature type="signal peptide" evidence="1">
    <location>
        <begin position="1"/>
        <end position="23"/>
    </location>
</feature>
<dbReference type="Proteomes" id="UP000239002">
    <property type="component" value="Unassembled WGS sequence"/>
</dbReference>
<proteinExistence type="predicted"/>
<keyword evidence="1" id="KW-0732">Signal</keyword>
<protein>
    <submittedName>
        <fullName evidence="2">Uncharacterized protein</fullName>
    </submittedName>
</protein>
<reference evidence="2 3" key="1">
    <citation type="submission" date="2018-02" db="EMBL/GenBank/DDBJ databases">
        <title>Genomic Encyclopedia of Archaeal and Bacterial Type Strains, Phase II (KMG-II): from individual species to whole genera.</title>
        <authorList>
            <person name="Goeker M."/>
        </authorList>
    </citation>
    <scope>NUCLEOTIDE SEQUENCE [LARGE SCALE GENOMIC DNA]</scope>
    <source>
        <strain evidence="2 3">DSM 16809</strain>
    </source>
</reference>
<evidence type="ECO:0000313" key="3">
    <source>
        <dbReference type="Proteomes" id="UP000239002"/>
    </source>
</evidence>
<dbReference type="EMBL" id="PTJE01000006">
    <property type="protein sequence ID" value="PPK93629.1"/>
    <property type="molecule type" value="Genomic_DNA"/>
</dbReference>
<accession>A0A2S6IHE9</accession>
<keyword evidence="3" id="KW-1185">Reference proteome</keyword>
<dbReference type="AlphaFoldDB" id="A0A2S6IHE9"/>
<evidence type="ECO:0000256" key="1">
    <source>
        <dbReference type="SAM" id="SignalP"/>
    </source>
</evidence>
<gene>
    <name evidence="2" type="ORF">LY01_02412</name>
</gene>
<evidence type="ECO:0000313" key="2">
    <source>
        <dbReference type="EMBL" id="PPK93629.1"/>
    </source>
</evidence>
<feature type="chain" id="PRO_5015406219" evidence="1">
    <location>
        <begin position="24"/>
        <end position="162"/>
    </location>
</feature>
<organism evidence="2 3">
    <name type="scientific">Nonlabens xylanidelens</name>
    <dbReference type="NCBI Taxonomy" id="191564"/>
    <lineage>
        <taxon>Bacteria</taxon>
        <taxon>Pseudomonadati</taxon>
        <taxon>Bacteroidota</taxon>
        <taxon>Flavobacteriia</taxon>
        <taxon>Flavobacteriales</taxon>
        <taxon>Flavobacteriaceae</taxon>
        <taxon>Nonlabens</taxon>
    </lineage>
</organism>
<name>A0A2S6IHE9_9FLAO</name>
<dbReference type="RefSeq" id="WP_104516084.1">
    <property type="nucleotide sequence ID" value="NZ_MQVW01000024.1"/>
</dbReference>
<comment type="caution">
    <text evidence="2">The sequence shown here is derived from an EMBL/GenBank/DDBJ whole genome shotgun (WGS) entry which is preliminary data.</text>
</comment>
<sequence length="162" mass="19108">MRSFNFKIFVLIFFCTLFSYAQKEDSTTHSNLVFFKNEQLIKELENIISKNDTCQNNKNKFNWYIDFKENDYILVTQGKIANLIDLNNYQEKAILSTVINNNVVFVVINKQNDLLFKTDFNIDLSNYVGKSVISFRDISAWLIKKDTQNCYHLVDSQIRKCD</sequence>